<gene>
    <name evidence="1" type="ORF">BOTBODRAFT_27424</name>
</gene>
<proteinExistence type="predicted"/>
<keyword evidence="2" id="KW-1185">Reference proteome</keyword>
<evidence type="ECO:0000313" key="2">
    <source>
        <dbReference type="Proteomes" id="UP000027195"/>
    </source>
</evidence>
<dbReference type="Proteomes" id="UP000027195">
    <property type="component" value="Unassembled WGS sequence"/>
</dbReference>
<dbReference type="InParanoid" id="A0A067MWM6"/>
<sequence length="108" mass="11922">MEHPLPSFAFLRRHFSSIFSYAAQLTHAAPFLLIAGEAKASWPPPSSFLDAAIRHLHRLQVMPATALTISAYPPRYCGAPVYSPVPVFHAPYSATRRTEILFNTPATS</sequence>
<name>A0A067MWM6_BOTB1</name>
<reference evidence="2" key="1">
    <citation type="journal article" date="2014" name="Proc. Natl. Acad. Sci. U.S.A.">
        <title>Extensive sampling of basidiomycete genomes demonstrates inadequacy of the white-rot/brown-rot paradigm for wood decay fungi.</title>
        <authorList>
            <person name="Riley R."/>
            <person name="Salamov A.A."/>
            <person name="Brown D.W."/>
            <person name="Nagy L.G."/>
            <person name="Floudas D."/>
            <person name="Held B.W."/>
            <person name="Levasseur A."/>
            <person name="Lombard V."/>
            <person name="Morin E."/>
            <person name="Otillar R."/>
            <person name="Lindquist E.A."/>
            <person name="Sun H."/>
            <person name="LaButti K.M."/>
            <person name="Schmutz J."/>
            <person name="Jabbour D."/>
            <person name="Luo H."/>
            <person name="Baker S.E."/>
            <person name="Pisabarro A.G."/>
            <person name="Walton J.D."/>
            <person name="Blanchette R.A."/>
            <person name="Henrissat B."/>
            <person name="Martin F."/>
            <person name="Cullen D."/>
            <person name="Hibbett D.S."/>
            <person name="Grigoriev I.V."/>
        </authorList>
    </citation>
    <scope>NUCLEOTIDE SEQUENCE [LARGE SCALE GENOMIC DNA]</scope>
    <source>
        <strain evidence="2">FD-172 SS1</strain>
    </source>
</reference>
<dbReference type="HOGENOM" id="CLU_2196513_0_0_1"/>
<accession>A0A067MWM6</accession>
<evidence type="ECO:0000313" key="1">
    <source>
        <dbReference type="EMBL" id="KDQ20014.1"/>
    </source>
</evidence>
<protein>
    <submittedName>
        <fullName evidence="1">Uncharacterized protein</fullName>
    </submittedName>
</protein>
<organism evidence="1 2">
    <name type="scientific">Botryobasidium botryosum (strain FD-172 SS1)</name>
    <dbReference type="NCBI Taxonomy" id="930990"/>
    <lineage>
        <taxon>Eukaryota</taxon>
        <taxon>Fungi</taxon>
        <taxon>Dikarya</taxon>
        <taxon>Basidiomycota</taxon>
        <taxon>Agaricomycotina</taxon>
        <taxon>Agaricomycetes</taxon>
        <taxon>Cantharellales</taxon>
        <taxon>Botryobasidiaceae</taxon>
        <taxon>Botryobasidium</taxon>
    </lineage>
</organism>
<dbReference type="EMBL" id="KL198018">
    <property type="protein sequence ID" value="KDQ20014.1"/>
    <property type="molecule type" value="Genomic_DNA"/>
</dbReference>
<dbReference type="AlphaFoldDB" id="A0A067MWM6"/>